<dbReference type="InterPro" id="IPR015797">
    <property type="entry name" value="NUDIX_hydrolase-like_dom_sf"/>
</dbReference>
<dbReference type="Pfam" id="PF00293">
    <property type="entry name" value="NUDIX"/>
    <property type="match status" value="1"/>
</dbReference>
<evidence type="ECO:0000313" key="4">
    <source>
        <dbReference type="EMBL" id="KAB8190659.1"/>
    </source>
</evidence>
<dbReference type="Proteomes" id="UP000312512">
    <property type="component" value="Unassembled WGS sequence"/>
</dbReference>
<dbReference type="InterPro" id="IPR020084">
    <property type="entry name" value="NUDIX_hydrolase_CS"/>
</dbReference>
<dbReference type="PRINTS" id="PR00502">
    <property type="entry name" value="NUDIXFAMILY"/>
</dbReference>
<keyword evidence="2 3" id="KW-0378">Hydrolase</keyword>
<dbReference type="PANTHER" id="PTHR43736:SF1">
    <property type="entry name" value="DIHYDRONEOPTERIN TRIPHOSPHATE DIPHOSPHATASE"/>
    <property type="match status" value="1"/>
</dbReference>
<accession>A0A5P9YJ95</accession>
<dbReference type="EMBL" id="VDLX02000015">
    <property type="protein sequence ID" value="KAB8190659.1"/>
    <property type="molecule type" value="Genomic_DNA"/>
</dbReference>
<dbReference type="OrthoDB" id="9804442at2"/>
<evidence type="ECO:0000256" key="1">
    <source>
        <dbReference type="ARBA" id="ARBA00005582"/>
    </source>
</evidence>
<dbReference type="Gene3D" id="3.90.79.10">
    <property type="entry name" value="Nucleoside Triphosphate Pyrophosphohydrolase"/>
    <property type="match status" value="1"/>
</dbReference>
<dbReference type="PANTHER" id="PTHR43736">
    <property type="entry name" value="ADP-RIBOSE PYROPHOSPHATASE"/>
    <property type="match status" value="1"/>
</dbReference>
<dbReference type="InterPro" id="IPR000086">
    <property type="entry name" value="NUDIX_hydrolase_dom"/>
</dbReference>
<dbReference type="PROSITE" id="PS51462">
    <property type="entry name" value="NUDIX"/>
    <property type="match status" value="1"/>
</dbReference>
<protein>
    <submittedName>
        <fullName evidence="4">NUDIX domain-containing protein</fullName>
    </submittedName>
</protein>
<dbReference type="RefSeq" id="WP_139634593.1">
    <property type="nucleotide sequence ID" value="NZ_CP045572.1"/>
</dbReference>
<dbReference type="GO" id="GO:0016787">
    <property type="term" value="F:hydrolase activity"/>
    <property type="evidence" value="ECO:0007669"/>
    <property type="project" value="UniProtKB-KW"/>
</dbReference>
<evidence type="ECO:0000313" key="5">
    <source>
        <dbReference type="Proteomes" id="UP000312512"/>
    </source>
</evidence>
<organism evidence="4 5">
    <name type="scientific">Nonomuraea phyllanthi</name>
    <dbReference type="NCBI Taxonomy" id="2219224"/>
    <lineage>
        <taxon>Bacteria</taxon>
        <taxon>Bacillati</taxon>
        <taxon>Actinomycetota</taxon>
        <taxon>Actinomycetes</taxon>
        <taxon>Streptosporangiales</taxon>
        <taxon>Streptosporangiaceae</taxon>
        <taxon>Nonomuraea</taxon>
    </lineage>
</organism>
<dbReference type="InterPro" id="IPR020476">
    <property type="entry name" value="Nudix_hydrolase"/>
</dbReference>
<dbReference type="PROSITE" id="PS00893">
    <property type="entry name" value="NUDIX_BOX"/>
    <property type="match status" value="1"/>
</dbReference>
<keyword evidence="5" id="KW-1185">Reference proteome</keyword>
<proteinExistence type="inferred from homology"/>
<comment type="caution">
    <text evidence="4">The sequence shown here is derived from an EMBL/GenBank/DDBJ whole genome shotgun (WGS) entry which is preliminary data.</text>
</comment>
<sequence length="172" mass="18626">MTHLTVPWIPVRHRLDVILSRSVPPLDKTTSSFAFVSDLAGRTLMTRVGTEGRGWDIPGGHLEPGESAAEAAVRELYEETGLRLPGSALSPFAWQRIELLDAAPAGYRYPSLTYMAMFRARLPHPGPPTHPPAGSESTSAAWLPPSEIARLCPDRTWLPLLDGTGLEGPGPL</sequence>
<gene>
    <name evidence="4" type="ORF">FH608_034680</name>
</gene>
<evidence type="ECO:0000256" key="3">
    <source>
        <dbReference type="RuleBase" id="RU003476"/>
    </source>
</evidence>
<reference evidence="4 5" key="1">
    <citation type="submission" date="2019-10" db="EMBL/GenBank/DDBJ databases">
        <title>Nonomuraea sp. nov., isolated from Phyllanthus amarus.</title>
        <authorList>
            <person name="Klykleung N."/>
            <person name="Tanasupawat S."/>
        </authorList>
    </citation>
    <scope>NUCLEOTIDE SEQUENCE [LARGE SCALE GENOMIC DNA]</scope>
    <source>
        <strain evidence="4 5">PA1-10</strain>
    </source>
</reference>
<evidence type="ECO:0000256" key="2">
    <source>
        <dbReference type="ARBA" id="ARBA00022801"/>
    </source>
</evidence>
<comment type="similarity">
    <text evidence="1 3">Belongs to the Nudix hydrolase family.</text>
</comment>
<dbReference type="SUPFAM" id="SSF55811">
    <property type="entry name" value="Nudix"/>
    <property type="match status" value="1"/>
</dbReference>
<name>A0A5C4VXX0_9ACTN</name>
<dbReference type="AlphaFoldDB" id="A0A5C4VXX0"/>
<accession>A0A5C4VXX0</accession>